<dbReference type="FunFam" id="1.10.1200.10:FF:000016">
    <property type="entry name" value="Non-ribosomal peptide synthase"/>
    <property type="match status" value="2"/>
</dbReference>
<dbReference type="SMART" id="SM00827">
    <property type="entry name" value="PKS_AT"/>
    <property type="match status" value="1"/>
</dbReference>
<dbReference type="InterPro" id="IPR020806">
    <property type="entry name" value="PKS_PP-bd"/>
</dbReference>
<dbReference type="GO" id="GO:0044550">
    <property type="term" value="P:secondary metabolite biosynthetic process"/>
    <property type="evidence" value="ECO:0007669"/>
    <property type="project" value="UniProtKB-ARBA"/>
</dbReference>
<dbReference type="SMART" id="SM00825">
    <property type="entry name" value="PKS_KS"/>
    <property type="match status" value="1"/>
</dbReference>
<comment type="caution">
    <text evidence="10">The sequence shown here is derived from an EMBL/GenBank/DDBJ whole genome shotgun (WGS) entry which is preliminary data.</text>
</comment>
<dbReference type="InterPro" id="IPR045851">
    <property type="entry name" value="AMP-bd_C_sf"/>
</dbReference>
<dbReference type="Pfam" id="PF00501">
    <property type="entry name" value="AMP-binding"/>
    <property type="match status" value="1"/>
</dbReference>
<reference evidence="10 11" key="1">
    <citation type="submission" date="2018-12" db="EMBL/GenBank/DDBJ databases">
        <authorList>
            <person name="Yang E."/>
        </authorList>
    </citation>
    <scope>NUCLEOTIDE SEQUENCE [LARGE SCALE GENOMIC DNA]</scope>
    <source>
        <strain evidence="10 11">SOD</strain>
    </source>
</reference>
<dbReference type="Gene3D" id="1.10.1200.10">
    <property type="entry name" value="ACP-like"/>
    <property type="match status" value="2"/>
</dbReference>
<dbReference type="OrthoDB" id="6297021at2"/>
<name>A0A430HCD8_9BURK</name>
<dbReference type="InterPro" id="IPR000873">
    <property type="entry name" value="AMP-dep_synth/lig_dom"/>
</dbReference>
<keyword evidence="11" id="KW-1185">Reference proteome</keyword>
<dbReference type="Pfam" id="PF22621">
    <property type="entry name" value="CurL-like_PKS_C"/>
    <property type="match status" value="1"/>
</dbReference>
<comment type="similarity">
    <text evidence="7">In the C-terminal section; belongs to the NRP synthetase family.</text>
</comment>
<dbReference type="RefSeq" id="WP_126077855.1">
    <property type="nucleotide sequence ID" value="NZ_CP051166.1"/>
</dbReference>
<dbReference type="PROSITE" id="PS50075">
    <property type="entry name" value="CARRIER"/>
    <property type="match status" value="2"/>
</dbReference>
<dbReference type="GO" id="GO:0005737">
    <property type="term" value="C:cytoplasm"/>
    <property type="evidence" value="ECO:0007669"/>
    <property type="project" value="TreeGrafter"/>
</dbReference>
<evidence type="ECO:0000259" key="9">
    <source>
        <dbReference type="PROSITE" id="PS52004"/>
    </source>
</evidence>
<dbReference type="SUPFAM" id="SSF56801">
    <property type="entry name" value="Acetyl-CoA synthetase-like"/>
    <property type="match status" value="1"/>
</dbReference>
<dbReference type="Gene3D" id="3.30.70.250">
    <property type="entry name" value="Malonyl-CoA ACP transacylase, ACP-binding"/>
    <property type="match status" value="1"/>
</dbReference>
<evidence type="ECO:0000256" key="1">
    <source>
        <dbReference type="ARBA" id="ARBA00022450"/>
    </source>
</evidence>
<dbReference type="NCBIfam" id="TIGR01733">
    <property type="entry name" value="AA-adenyl-dom"/>
    <property type="match status" value="1"/>
</dbReference>
<keyword evidence="4" id="KW-0276">Fatty acid metabolism</keyword>
<evidence type="ECO:0000313" key="10">
    <source>
        <dbReference type="EMBL" id="RSZ55174.1"/>
    </source>
</evidence>
<dbReference type="GO" id="GO:0006633">
    <property type="term" value="P:fatty acid biosynthetic process"/>
    <property type="evidence" value="ECO:0007669"/>
    <property type="project" value="InterPro"/>
</dbReference>
<dbReference type="InterPro" id="IPR009081">
    <property type="entry name" value="PP-bd_ACP"/>
</dbReference>
<dbReference type="InterPro" id="IPR001242">
    <property type="entry name" value="Condensation_dom"/>
</dbReference>
<dbReference type="InterPro" id="IPR001227">
    <property type="entry name" value="Ac_transferase_dom_sf"/>
</dbReference>
<dbReference type="InterPro" id="IPR014030">
    <property type="entry name" value="Ketoacyl_synth_N"/>
</dbReference>
<dbReference type="Proteomes" id="UP000278085">
    <property type="component" value="Unassembled WGS sequence"/>
</dbReference>
<dbReference type="Pfam" id="PF00550">
    <property type="entry name" value="PP-binding"/>
    <property type="match status" value="2"/>
</dbReference>
<dbReference type="FunFam" id="3.40.50.980:FF:000001">
    <property type="entry name" value="Non-ribosomal peptide synthetase"/>
    <property type="match status" value="1"/>
</dbReference>
<dbReference type="SUPFAM" id="SSF47336">
    <property type="entry name" value="ACP-like"/>
    <property type="match status" value="2"/>
</dbReference>
<feature type="domain" description="Carrier" evidence="8">
    <location>
        <begin position="926"/>
        <end position="1001"/>
    </location>
</feature>
<dbReference type="Gene3D" id="3.30.300.30">
    <property type="match status" value="1"/>
</dbReference>
<dbReference type="PANTHER" id="PTHR45527:SF1">
    <property type="entry name" value="FATTY ACID SYNTHASE"/>
    <property type="match status" value="1"/>
</dbReference>
<dbReference type="GO" id="GO:0043041">
    <property type="term" value="P:amino acid activation for nonribosomal peptide biosynthetic process"/>
    <property type="evidence" value="ECO:0007669"/>
    <property type="project" value="TreeGrafter"/>
</dbReference>
<dbReference type="InterPro" id="IPR016036">
    <property type="entry name" value="Malonyl_transacylase_ACP-bd"/>
</dbReference>
<dbReference type="Pfam" id="PF00668">
    <property type="entry name" value="Condensation"/>
    <property type="match status" value="1"/>
</dbReference>
<dbReference type="Gene3D" id="3.40.366.10">
    <property type="entry name" value="Malonyl-Coenzyme A Acyl Carrier Protein, domain 2"/>
    <property type="match status" value="1"/>
</dbReference>
<keyword evidence="1" id="KW-0596">Phosphopantetheine</keyword>
<dbReference type="InterPro" id="IPR023213">
    <property type="entry name" value="CAT-like_dom_sf"/>
</dbReference>
<dbReference type="CDD" id="cd19531">
    <property type="entry name" value="LCL_NRPS-like"/>
    <property type="match status" value="1"/>
</dbReference>
<dbReference type="InterPro" id="IPR016035">
    <property type="entry name" value="Acyl_Trfase/lysoPLipase"/>
</dbReference>
<keyword evidence="2" id="KW-0597">Phosphoprotein</keyword>
<dbReference type="InterPro" id="IPR016039">
    <property type="entry name" value="Thiolase-like"/>
</dbReference>
<evidence type="ECO:0000256" key="2">
    <source>
        <dbReference type="ARBA" id="ARBA00022553"/>
    </source>
</evidence>
<dbReference type="Gene3D" id="3.30.559.30">
    <property type="entry name" value="Nonribosomal peptide synthetase, condensation domain"/>
    <property type="match status" value="1"/>
</dbReference>
<dbReference type="Gene3D" id="3.40.50.980">
    <property type="match status" value="2"/>
</dbReference>
<evidence type="ECO:0000256" key="3">
    <source>
        <dbReference type="ARBA" id="ARBA00022679"/>
    </source>
</evidence>
<keyword evidence="3" id="KW-0808">Transferase</keyword>
<accession>A0A430HCD8</accession>
<dbReference type="CDD" id="cd05930">
    <property type="entry name" value="A_NRPS"/>
    <property type="match status" value="1"/>
</dbReference>
<evidence type="ECO:0000313" key="11">
    <source>
        <dbReference type="Proteomes" id="UP000278085"/>
    </source>
</evidence>
<feature type="domain" description="Ketosynthase family 3 (KS3)" evidence="9">
    <location>
        <begin position="15"/>
        <end position="442"/>
    </location>
</feature>
<dbReference type="GO" id="GO:0031177">
    <property type="term" value="F:phosphopantetheine binding"/>
    <property type="evidence" value="ECO:0007669"/>
    <property type="project" value="InterPro"/>
</dbReference>
<evidence type="ECO:0000259" key="8">
    <source>
        <dbReference type="PROSITE" id="PS50075"/>
    </source>
</evidence>
<dbReference type="Pfam" id="PF13193">
    <property type="entry name" value="AMP-binding_C"/>
    <property type="match status" value="1"/>
</dbReference>
<dbReference type="PROSITE" id="PS00455">
    <property type="entry name" value="AMP_BINDING"/>
    <property type="match status" value="1"/>
</dbReference>
<dbReference type="SUPFAM" id="SSF52151">
    <property type="entry name" value="FabD/lysophospholipase-like"/>
    <property type="match status" value="1"/>
</dbReference>
<dbReference type="InterPro" id="IPR036736">
    <property type="entry name" value="ACP-like_sf"/>
</dbReference>
<dbReference type="FunFam" id="3.40.50.12780:FF:000012">
    <property type="entry name" value="Non-ribosomal peptide synthetase"/>
    <property type="match status" value="1"/>
</dbReference>
<gene>
    <name evidence="10" type="ORF">EJB06_30825</name>
</gene>
<dbReference type="FunFam" id="2.30.38.10:FF:000001">
    <property type="entry name" value="Non-ribosomal peptide synthetase PvdI"/>
    <property type="match status" value="1"/>
</dbReference>
<dbReference type="EMBL" id="RXLQ01000033">
    <property type="protein sequence ID" value="RSZ55174.1"/>
    <property type="molecule type" value="Genomic_DNA"/>
</dbReference>
<dbReference type="Gene3D" id="2.30.38.10">
    <property type="entry name" value="Luciferase, Domain 3"/>
    <property type="match status" value="1"/>
</dbReference>
<dbReference type="CDD" id="cd00833">
    <property type="entry name" value="PKS"/>
    <property type="match status" value="1"/>
</dbReference>
<keyword evidence="6" id="KW-0511">Multifunctional enzyme</keyword>
<protein>
    <submittedName>
        <fullName evidence="10">Amino acid adenylation domain-containing protein</fullName>
    </submittedName>
</protein>
<dbReference type="SUPFAM" id="SSF55048">
    <property type="entry name" value="Probable ACP-binding domain of malonyl-CoA ACP transacylase"/>
    <property type="match status" value="1"/>
</dbReference>
<organism evidence="10 11">
    <name type="scientific">Massilia atriviolacea</name>
    <dbReference type="NCBI Taxonomy" id="2495579"/>
    <lineage>
        <taxon>Bacteria</taxon>
        <taxon>Pseudomonadati</taxon>
        <taxon>Pseudomonadota</taxon>
        <taxon>Betaproteobacteria</taxon>
        <taxon>Burkholderiales</taxon>
        <taxon>Oxalobacteraceae</taxon>
        <taxon>Telluria group</taxon>
        <taxon>Massilia</taxon>
    </lineage>
</organism>
<keyword evidence="5" id="KW-0443">Lipid metabolism</keyword>
<evidence type="ECO:0000256" key="6">
    <source>
        <dbReference type="ARBA" id="ARBA00023268"/>
    </source>
</evidence>
<dbReference type="PANTHER" id="PTHR45527">
    <property type="entry name" value="NONRIBOSOMAL PEPTIDE SYNTHETASE"/>
    <property type="match status" value="1"/>
</dbReference>
<dbReference type="SUPFAM" id="SSF52777">
    <property type="entry name" value="CoA-dependent acyltransferases"/>
    <property type="match status" value="2"/>
</dbReference>
<dbReference type="InterPro" id="IPR020845">
    <property type="entry name" value="AMP-binding_CS"/>
</dbReference>
<evidence type="ECO:0000256" key="4">
    <source>
        <dbReference type="ARBA" id="ARBA00022832"/>
    </source>
</evidence>
<dbReference type="InterPro" id="IPR025110">
    <property type="entry name" value="AMP-bd_C"/>
</dbReference>
<dbReference type="Gene3D" id="3.30.559.10">
    <property type="entry name" value="Chloramphenicol acetyltransferase-like domain"/>
    <property type="match status" value="1"/>
</dbReference>
<dbReference type="InterPro" id="IPR014043">
    <property type="entry name" value="Acyl_transferase_dom"/>
</dbReference>
<dbReference type="PROSITE" id="PS00606">
    <property type="entry name" value="KS3_1"/>
    <property type="match status" value="1"/>
</dbReference>
<proteinExistence type="inferred from homology"/>
<feature type="domain" description="Carrier" evidence="8">
    <location>
        <begin position="1989"/>
        <end position="2064"/>
    </location>
</feature>
<dbReference type="PROSITE" id="PS52004">
    <property type="entry name" value="KS3_2"/>
    <property type="match status" value="1"/>
</dbReference>
<dbReference type="FunFam" id="3.40.47.10:FF:000042">
    <property type="entry name" value="Polyketide synthase Pks13"/>
    <property type="match status" value="1"/>
</dbReference>
<dbReference type="InterPro" id="IPR010071">
    <property type="entry name" value="AA_adenyl_dom"/>
</dbReference>
<evidence type="ECO:0000256" key="7">
    <source>
        <dbReference type="ARBA" id="ARBA00029443"/>
    </source>
</evidence>
<dbReference type="Gene3D" id="1.10.1240.100">
    <property type="match status" value="2"/>
</dbReference>
<dbReference type="FunFam" id="3.30.300.30:FF:000010">
    <property type="entry name" value="Enterobactin synthetase component F"/>
    <property type="match status" value="1"/>
</dbReference>
<dbReference type="Pfam" id="PF00698">
    <property type="entry name" value="Acyl_transf_1"/>
    <property type="match status" value="1"/>
</dbReference>
<dbReference type="InterPro" id="IPR014031">
    <property type="entry name" value="Ketoacyl_synth_C"/>
</dbReference>
<dbReference type="Gene3D" id="3.40.47.10">
    <property type="match status" value="2"/>
</dbReference>
<dbReference type="InterPro" id="IPR018201">
    <property type="entry name" value="Ketoacyl_synth_AS"/>
</dbReference>
<sequence length="2100" mass="223124">MNSFTDSVQHDDDDSNAIAIIGMTGRFPDAPNLDQFWRNLRDGVESVRAVSDDELLRAGVEQAALDDKHYIKVASILDGIDQFDADFFGMSPREAELMDPQHRLFMECAWEALEHAGYAPRSYDGAIGLYAGTATSSYLIENIATNPGVMAAAGIRQLMMVNDKDFLCGRIAYELNLRGPAVVVQTACSTSLVAVHIACQSILNGECDIALAGGVAISNLDKTGYYYTEGGLYSADGHCRAFDADATGIIAGSGLGVVVLKSLANARADGDTVHAIIRGSAINNDGKDKASFTAPSVDGQAAVISEAQAIAGVDADSISYLEAHGTGTMLGDPIEMSALKQAFAASTDARQFCAVGSLKTNLGHLDVAAGVAGLIKTVLALKNRQLPPSLHFTRANPHIDFDNSPFFVNAALRDWPVTSLPRRAGVSSFGIGGTNAHAVLEEALPVLPSGPSRASQVLIVSARSPSALDAACANLAGFLESQPGTSLADAACTLQRGREHFRYRRALAAADSAQAAAALRLPVPVASAGEVPPLVFMFPGGGTQYVNMGRELYESEAVYRAVIDECAQILAPLLGLDLRSVMYTDDSAQAGATLDRTGLALPALFATEYALVRQFEAWGIRPQAMVGHSLGEYVAACVAGVFSLADALKIVSVRGHLIGSLPTANMLAVLAPAEAMQARLGEGLWLACINSRQSCTISGTREATEALAAQLTADGIDFQLLQGWPASHSGLMTPIVEQFRAAFAGIALHAPALPYLSNLSGDWITAAQATDPQYWIDHLCSTVRFADDVRHVLKNEAHVFLEVGPGHTLCNLLKREAAGMPAPRVVASLPRRDADVTSLTAALDALGQLWAHGADVDWNAFYGGQRRYRIALPTYPFERQRYWIEAGSKQAMVASAATVDLAQAESAPRQALSTYARPALPTTFVAPQGATESALCAIWEEILGVAPVGSADDFFILGGNSLIAIQLASRIRAGFRVDVPLRTLFRASTVAAQAREVALAGAGAANDAPVLAVREPGRMVAPSFAQRRLCFIAQLDPAASAAYHILKGLRIEGPLDIAVLQATLDRIVARQASLRTTFAEVDGATVQVIAPAGSGFALSHHDLSHLGGHEQESAAALIGADEGSAPFSLSEGPLIRARLVRLSADEHILFITQHHIISDGWSIGILMREVGLLYQAFSEGRPDPLPPLAIQYADYAAWQQDWLQGDVLRAQTAFWTGHLAGAPALLELPTDRPRPAVQSYAGGHVPIVLPPALTAAVRALGQRHGTTLFMTLLAAWSLLLARLSGQDDVVVGTPVANRQRTETEALIGFFVNTLALRVRFDDGLTVAGLLEQVKASTLGAYDHQDLPFDHVVEALQPERSMSYGPLFQAMLNLHNTPADSALSMSGLTLSHCDTAENTAQCDLLLSLDDSGEQIGGSINYASDLFDASTVERIAGHFLVLLGAMAGAATAKVRQLSFLTDTQRDRILSGFNDTAARYPQDELIHHLFEERVAAHPEALALMYEDDKVSYAQLNRRANQLAHHLLSLGVKPDDRVAICAARGVDMVVGLLGIMKAGAGYVPLDPAYPAERLAFMLRDSAPAALLTQAALAGHLPAGGTPLVLLDGAADLALIGACDSTNPDPQALGLTSEHLAYVIYTSGSTGQPKGVMNAHRGLCNLARAQIATYGVHADSRVLQFVSLSFDVCISEIAMALCSGASLHLAPASALLPGEPLLATLRAHRISHVSLPMAVLATLPADAQLGEVHTLIVGGEALPPALADHWSARCKLFNSYGPTEATVCATVYQCQAPNPPMVPIGRPLANTRIYILDALGEPAPVGVTGEIHIGGVQVARGYLNRPELTAQRFIPDPFGPDPEARLYKTGDLGRWLADGNIDYMGRNDFQVKLRGFRIELGEIESKLIACAGVRDAVVVAREDVAGDKRLVAYLVAQDGAAPQPSELRAQLGTVLAEYMVPAAFVLLEAFPLTPNGKVDRKALPAPDGAALVARRYEAPQGELECAIAAIWQTLLGVPQVGRNDHFFELGGYSLLATQFVARLRDATGIDLPLMKVFQAPILASLADGIFLAELGKFDSADIDDVIGDIDDLSDEEVEMLLTRERAYLH</sequence>
<evidence type="ECO:0000256" key="5">
    <source>
        <dbReference type="ARBA" id="ARBA00023098"/>
    </source>
</evidence>
<dbReference type="GO" id="GO:0004315">
    <property type="term" value="F:3-oxoacyl-[acyl-carrier-protein] synthase activity"/>
    <property type="evidence" value="ECO:0007669"/>
    <property type="project" value="InterPro"/>
</dbReference>
<dbReference type="SUPFAM" id="SSF53901">
    <property type="entry name" value="Thiolase-like"/>
    <property type="match status" value="1"/>
</dbReference>
<dbReference type="Pfam" id="PF00109">
    <property type="entry name" value="ketoacyl-synt"/>
    <property type="match status" value="1"/>
</dbReference>
<dbReference type="InterPro" id="IPR020841">
    <property type="entry name" value="PKS_Beta-ketoAc_synthase_dom"/>
</dbReference>
<dbReference type="Pfam" id="PF02801">
    <property type="entry name" value="Ketoacyl-synt_C"/>
    <property type="match status" value="1"/>
</dbReference>
<dbReference type="SMART" id="SM00823">
    <property type="entry name" value="PKS_PP"/>
    <property type="match status" value="2"/>
</dbReference>